<evidence type="ECO:0000313" key="1">
    <source>
        <dbReference type="EMBL" id="GAH72291.1"/>
    </source>
</evidence>
<accession>X1HQ53</accession>
<reference evidence="1" key="1">
    <citation type="journal article" date="2014" name="Front. Microbiol.">
        <title>High frequency of phylogenetically diverse reductive dehalogenase-homologous genes in deep subseafloor sedimentary metagenomes.</title>
        <authorList>
            <person name="Kawai M."/>
            <person name="Futagami T."/>
            <person name="Toyoda A."/>
            <person name="Takaki Y."/>
            <person name="Nishi S."/>
            <person name="Hori S."/>
            <person name="Arai W."/>
            <person name="Tsubouchi T."/>
            <person name="Morono Y."/>
            <person name="Uchiyama I."/>
            <person name="Ito T."/>
            <person name="Fujiyama A."/>
            <person name="Inagaki F."/>
            <person name="Takami H."/>
        </authorList>
    </citation>
    <scope>NUCLEOTIDE SEQUENCE</scope>
    <source>
        <strain evidence="1">Expedition CK06-06</strain>
    </source>
</reference>
<protein>
    <submittedName>
        <fullName evidence="1">Uncharacterized protein</fullName>
    </submittedName>
</protein>
<comment type="caution">
    <text evidence="1">The sequence shown here is derived from an EMBL/GenBank/DDBJ whole genome shotgun (WGS) entry which is preliminary data.</text>
</comment>
<dbReference type="AlphaFoldDB" id="X1HQ53"/>
<name>X1HQ53_9ZZZZ</name>
<gene>
    <name evidence="1" type="ORF">S03H2_49419</name>
</gene>
<proteinExistence type="predicted"/>
<organism evidence="1">
    <name type="scientific">marine sediment metagenome</name>
    <dbReference type="NCBI Taxonomy" id="412755"/>
    <lineage>
        <taxon>unclassified sequences</taxon>
        <taxon>metagenomes</taxon>
        <taxon>ecological metagenomes</taxon>
    </lineage>
</organism>
<dbReference type="EMBL" id="BARU01031228">
    <property type="protein sequence ID" value="GAH72291.1"/>
    <property type="molecule type" value="Genomic_DNA"/>
</dbReference>
<sequence length="65" mass="7523">MVRGKIRDCGDYQELLVDLEYRGRVCQPYRAEVSAESEKVNVFDEHNEIIVTFWYGDGAHEEAEG</sequence>